<reference evidence="6 7" key="1">
    <citation type="submission" date="2017-04" db="EMBL/GenBank/DDBJ databases">
        <title>Draft genome sequence of Marssonina coronaria NL1: causal agent of apple blotch.</title>
        <authorList>
            <person name="Cheng Q."/>
        </authorList>
    </citation>
    <scope>NUCLEOTIDE SEQUENCE [LARGE SCALE GENOMIC DNA]</scope>
    <source>
        <strain evidence="6 7">NL1</strain>
    </source>
</reference>
<dbReference type="Pfam" id="PF07690">
    <property type="entry name" value="MFS_1"/>
    <property type="match status" value="1"/>
</dbReference>
<gene>
    <name evidence="6" type="ORF">B2J93_2231</name>
</gene>
<protein>
    <submittedName>
        <fullName evidence="6">MFS multidrug transporter</fullName>
    </submittedName>
</protein>
<name>A0A218YU78_9HELO</name>
<feature type="transmembrane region" description="Helical" evidence="5">
    <location>
        <begin position="203"/>
        <end position="227"/>
    </location>
</feature>
<feature type="transmembrane region" description="Helical" evidence="5">
    <location>
        <begin position="62"/>
        <end position="81"/>
    </location>
</feature>
<evidence type="ECO:0000313" key="7">
    <source>
        <dbReference type="Proteomes" id="UP000242519"/>
    </source>
</evidence>
<sequence>MGAPLGGILSDGIGWRWAFILQTPLTALAALIVTLALNSDVPQASPPSSPSPTRWASNLRKVDFLGALTLVLAVFTLLIAVDRGSNVAWRDTTTLACLLLSLSLSVAFIYIEMRVARHPFAPGHVIFDRSLFASYACNFFAMASLHGLHVLHPPVSTDRGRDVRHCSWDPPRAGDALLGGGDVAGTAVVFVCSGPAVSDTWGVILGLGVAAFGAGAAITTTLINVIANASAQDQAIATACSYLFRSLGSVVGISLAATVVQQSLRTRLIETLDSGEEADRIVEGVRKSLEFIKELEPAVGTLVRECYQLATNAAFGLGVALIVCSW</sequence>
<dbReference type="AlphaFoldDB" id="A0A218YU78"/>
<dbReference type="GO" id="GO:0000329">
    <property type="term" value="C:fungal-type vacuole membrane"/>
    <property type="evidence" value="ECO:0007669"/>
    <property type="project" value="TreeGrafter"/>
</dbReference>
<dbReference type="PANTHER" id="PTHR23501">
    <property type="entry name" value="MAJOR FACILITATOR SUPERFAMILY"/>
    <property type="match status" value="1"/>
</dbReference>
<keyword evidence="7" id="KW-1185">Reference proteome</keyword>
<dbReference type="InterPro" id="IPR011701">
    <property type="entry name" value="MFS"/>
</dbReference>
<keyword evidence="4 5" id="KW-0472">Membrane</keyword>
<evidence type="ECO:0000256" key="4">
    <source>
        <dbReference type="ARBA" id="ARBA00023136"/>
    </source>
</evidence>
<dbReference type="PANTHER" id="PTHR23501:SF84">
    <property type="entry name" value="VACUOLAR MEMBRANE AMINO ACID UPTAKE TRANSPORTER FNX2"/>
    <property type="match status" value="1"/>
</dbReference>
<accession>A0A218YU78</accession>
<dbReference type="Proteomes" id="UP000242519">
    <property type="component" value="Unassembled WGS sequence"/>
</dbReference>
<comment type="caution">
    <text evidence="6">The sequence shown here is derived from an EMBL/GenBank/DDBJ whole genome shotgun (WGS) entry which is preliminary data.</text>
</comment>
<dbReference type="InParanoid" id="A0A218YU78"/>
<evidence type="ECO:0000256" key="1">
    <source>
        <dbReference type="ARBA" id="ARBA00004141"/>
    </source>
</evidence>
<feature type="transmembrane region" description="Helical" evidence="5">
    <location>
        <begin position="132"/>
        <end position="151"/>
    </location>
</feature>
<feature type="transmembrane region" description="Helical" evidence="5">
    <location>
        <begin position="93"/>
        <end position="111"/>
    </location>
</feature>
<dbReference type="OrthoDB" id="6770063at2759"/>
<evidence type="ECO:0000256" key="2">
    <source>
        <dbReference type="ARBA" id="ARBA00022692"/>
    </source>
</evidence>
<keyword evidence="2 5" id="KW-0812">Transmembrane</keyword>
<dbReference type="InterPro" id="IPR036259">
    <property type="entry name" value="MFS_trans_sf"/>
</dbReference>
<feature type="transmembrane region" description="Helical" evidence="5">
    <location>
        <begin position="20"/>
        <end position="41"/>
    </location>
</feature>
<proteinExistence type="predicted"/>
<dbReference type="GO" id="GO:0015174">
    <property type="term" value="F:basic amino acid transmembrane transporter activity"/>
    <property type="evidence" value="ECO:0007669"/>
    <property type="project" value="TreeGrafter"/>
</dbReference>
<organism evidence="6 7">
    <name type="scientific">Diplocarpon coronariae</name>
    <dbReference type="NCBI Taxonomy" id="2795749"/>
    <lineage>
        <taxon>Eukaryota</taxon>
        <taxon>Fungi</taxon>
        <taxon>Dikarya</taxon>
        <taxon>Ascomycota</taxon>
        <taxon>Pezizomycotina</taxon>
        <taxon>Leotiomycetes</taxon>
        <taxon>Helotiales</taxon>
        <taxon>Drepanopezizaceae</taxon>
        <taxon>Diplocarpon</taxon>
    </lineage>
</organism>
<evidence type="ECO:0000313" key="6">
    <source>
        <dbReference type="EMBL" id="OWO98496.1"/>
    </source>
</evidence>
<dbReference type="Gene3D" id="1.20.1250.20">
    <property type="entry name" value="MFS general substrate transporter like domains"/>
    <property type="match status" value="1"/>
</dbReference>
<evidence type="ECO:0000256" key="3">
    <source>
        <dbReference type="ARBA" id="ARBA00022989"/>
    </source>
</evidence>
<evidence type="ECO:0000256" key="5">
    <source>
        <dbReference type="SAM" id="Phobius"/>
    </source>
</evidence>
<keyword evidence="3 5" id="KW-1133">Transmembrane helix</keyword>
<comment type="subcellular location">
    <subcellularLocation>
        <location evidence="1">Membrane</location>
        <topology evidence="1">Multi-pass membrane protein</topology>
    </subcellularLocation>
</comment>
<dbReference type="SUPFAM" id="SSF103473">
    <property type="entry name" value="MFS general substrate transporter"/>
    <property type="match status" value="1"/>
</dbReference>
<dbReference type="EMBL" id="MZNU01000391">
    <property type="protein sequence ID" value="OWO98496.1"/>
    <property type="molecule type" value="Genomic_DNA"/>
</dbReference>